<dbReference type="GO" id="GO:0005739">
    <property type="term" value="C:mitochondrion"/>
    <property type="evidence" value="ECO:0007669"/>
    <property type="project" value="TreeGrafter"/>
</dbReference>
<accession>T1YS48</accession>
<dbReference type="PRINTS" id="PR00420">
    <property type="entry name" value="RNGMNOXGNASE"/>
</dbReference>
<dbReference type="EMBL" id="KF160221">
    <property type="protein sequence ID" value="AGU68186.1"/>
    <property type="molecule type" value="Genomic_DNA"/>
</dbReference>
<proteinExistence type="predicted"/>
<name>T1YS48_HERMU</name>
<sequence>MLRHSPRMLSTPQGYHDVVVSGGGLVGAAAMASLQQLRRHLHESSAGMAQTPETAGGPLKSLLMVDASKRPTFNAENMMHKLRTVSVTPVSSKILDNLGAWGKLKTKHSYYRMAVRHEQMNGPHLSQAERSQSFFMSSILGAKATAEPALEFTDLRKPVGFMCYNTELNSAMVDVVAETVETDPLAAGDKLLFESKLDSIKLPPSSVIGGPLGEAMVATAGAGAAAEAAKASLQYSLLLGCEGRGSPLRDVMSTASVQHDYAQVAFVSDVRIEKIDDGNVCAYQNFFRDGMIIAFLPMSEDSANIVFSTHPDHALKMMQMTQAELVEELNNRLHRFAPHDIPKILEVPEETVDGRTRRANGKFPLKLNFVTSPYTSRALLVGDAAHGIHPFAGQGLNLGIYDVCALADVMEKAIRAGQDIGSPAAVGQPYGGEMAAHTGPMIASMEAIKHLMHGLPGLSCLGMKALNELPVLSTFGKDAIFQVSSGATFAARHKGCFLLE</sequence>
<dbReference type="AlphaFoldDB" id="T1YS48"/>
<evidence type="ECO:0000259" key="1">
    <source>
        <dbReference type="Pfam" id="PF01494"/>
    </source>
</evidence>
<dbReference type="SUPFAM" id="SSF51905">
    <property type="entry name" value="FAD/NAD(P)-binding domain"/>
    <property type="match status" value="1"/>
</dbReference>
<dbReference type="Gene3D" id="3.50.50.60">
    <property type="entry name" value="FAD/NAD(P)-binding domain"/>
    <property type="match status" value="2"/>
</dbReference>
<organism evidence="2">
    <name type="scientific">Herpetomonas muscarum</name>
    <dbReference type="NCBI Taxonomy" id="5718"/>
    <lineage>
        <taxon>Eukaryota</taxon>
        <taxon>Discoba</taxon>
        <taxon>Euglenozoa</taxon>
        <taxon>Kinetoplastea</taxon>
        <taxon>Metakinetoplastina</taxon>
        <taxon>Trypanosomatida</taxon>
        <taxon>Trypanosomatidae</taxon>
        <taxon>Herpetomonas</taxon>
    </lineage>
</organism>
<reference evidence="2" key="1">
    <citation type="journal article" date="2013" name="PLoS ONE">
        <title>Biosynthesis of vitamins and cofactors in bacterium-harbouring trypanosomatids depends on the symbiotic association as revealed by genomic analyses.</title>
        <authorList>
            <person name="Klein C.C."/>
            <person name="Alves J.M."/>
            <person name="Serrano M.G."/>
            <person name="Buck G.A."/>
            <person name="Vasconcelos A.T."/>
            <person name="Sagot M.F."/>
            <person name="Teixeira M.M."/>
            <person name="Camargo E.P."/>
            <person name="Motta M.C."/>
        </authorList>
    </citation>
    <scope>NUCLEOTIDE SEQUENCE</scope>
    <source>
        <strain evidence="2">TCC001E</strain>
    </source>
</reference>
<dbReference type="PANTHER" id="PTHR43876:SF7">
    <property type="entry name" value="UBIQUINONE BIOSYNTHESIS MONOOXYGENASE COQ6, MITOCHONDRIAL"/>
    <property type="match status" value="1"/>
</dbReference>
<dbReference type="Pfam" id="PF01494">
    <property type="entry name" value="FAD_binding_3"/>
    <property type="match status" value="1"/>
</dbReference>
<evidence type="ECO:0000313" key="2">
    <source>
        <dbReference type="EMBL" id="AGU68186.1"/>
    </source>
</evidence>
<dbReference type="FunFam" id="3.50.50.60:FF:000402">
    <property type="entry name" value="Flavoprotein monooxygenase, putative"/>
    <property type="match status" value="1"/>
</dbReference>
<feature type="domain" description="FAD-binding" evidence="1">
    <location>
        <begin position="233"/>
        <end position="415"/>
    </location>
</feature>
<dbReference type="GO" id="GO:0071949">
    <property type="term" value="F:FAD binding"/>
    <property type="evidence" value="ECO:0007669"/>
    <property type="project" value="InterPro"/>
</dbReference>
<dbReference type="InterPro" id="IPR036188">
    <property type="entry name" value="FAD/NAD-bd_sf"/>
</dbReference>
<dbReference type="PANTHER" id="PTHR43876">
    <property type="entry name" value="UBIQUINONE BIOSYNTHESIS MONOOXYGENASE COQ6, MITOCHONDRIAL"/>
    <property type="match status" value="1"/>
</dbReference>
<dbReference type="InterPro" id="IPR051205">
    <property type="entry name" value="UbiH/COQ6_monooxygenase"/>
</dbReference>
<dbReference type="InterPro" id="IPR002938">
    <property type="entry name" value="FAD-bd"/>
</dbReference>
<protein>
    <submittedName>
        <fullName evidence="2">2-octaprenyl-6-methoxyphenol hydroxylase</fullName>
    </submittedName>
</protein>